<reference evidence="3" key="1">
    <citation type="submission" date="2021-01" db="EMBL/GenBank/DDBJ databases">
        <title>Genome public.</title>
        <authorList>
            <person name="Liu C."/>
            <person name="Sun Q."/>
        </authorList>
    </citation>
    <scope>NUCLEOTIDE SEQUENCE [LARGE SCALE GENOMIC DNA]</scope>
    <source>
        <strain evidence="3">YIM B02505</strain>
    </source>
</reference>
<evidence type="ECO:0000313" key="3">
    <source>
        <dbReference type="Proteomes" id="UP000596739"/>
    </source>
</evidence>
<dbReference type="EMBL" id="JAENHN010000059">
    <property type="protein sequence ID" value="MBK1813222.1"/>
    <property type="molecule type" value="Genomic_DNA"/>
</dbReference>
<accession>A0ABS1EV07</accession>
<organism evidence="2 3">
    <name type="scientific">Clostridium yunnanense</name>
    <dbReference type="NCBI Taxonomy" id="2800325"/>
    <lineage>
        <taxon>Bacteria</taxon>
        <taxon>Bacillati</taxon>
        <taxon>Bacillota</taxon>
        <taxon>Clostridia</taxon>
        <taxon>Eubacteriales</taxon>
        <taxon>Clostridiaceae</taxon>
        <taxon>Clostridium</taxon>
    </lineage>
</organism>
<evidence type="ECO:0000313" key="2">
    <source>
        <dbReference type="EMBL" id="MBK1813222.1"/>
    </source>
</evidence>
<dbReference type="PANTHER" id="PTHR43143:SF1">
    <property type="entry name" value="SERINE_THREONINE-PROTEIN PHOSPHATASE CPPED1"/>
    <property type="match status" value="1"/>
</dbReference>
<dbReference type="Proteomes" id="UP000596739">
    <property type="component" value="Unassembled WGS sequence"/>
</dbReference>
<protein>
    <submittedName>
        <fullName evidence="2">Metallophosphoesterase</fullName>
    </submittedName>
</protein>
<dbReference type="SUPFAM" id="SSF56300">
    <property type="entry name" value="Metallo-dependent phosphatases"/>
    <property type="match status" value="1"/>
</dbReference>
<comment type="caution">
    <text evidence="2">The sequence shown here is derived from an EMBL/GenBank/DDBJ whole genome shotgun (WGS) entry which is preliminary data.</text>
</comment>
<dbReference type="PANTHER" id="PTHR43143">
    <property type="entry name" value="METALLOPHOSPHOESTERASE, CALCINEURIN SUPERFAMILY"/>
    <property type="match status" value="1"/>
</dbReference>
<dbReference type="InterPro" id="IPR004843">
    <property type="entry name" value="Calcineurin-like_PHP"/>
</dbReference>
<name>A0ABS1EV07_9CLOT</name>
<feature type="domain" description="Calcineurin-like phosphoesterase" evidence="1">
    <location>
        <begin position="5"/>
        <end position="201"/>
    </location>
</feature>
<keyword evidence="3" id="KW-1185">Reference proteome</keyword>
<evidence type="ECO:0000259" key="1">
    <source>
        <dbReference type="Pfam" id="PF00149"/>
    </source>
</evidence>
<dbReference type="InterPro" id="IPR029052">
    <property type="entry name" value="Metallo-depent_PP-like"/>
</dbReference>
<sequence length="304" mass="35768">MNKVRFAVFTDLHYEHIHDGQKRIEDFVVNVRDIDIDFVIQLGDFCEPKDSNRFLLNMLDSIGQPHYHVIGNHDSDLYPREEVMKFLKMDNSYYSFNKGKVKFIVLDTCFIKTKKGYEPYCKKNYDKTKDIYPILPDYELKWLEEQLSDDSEYYIIFSHHSFENEFAKRGVYNRGEVRDLINRVNNTGKKVLLCVNGHDHGDSLEKIEETYYFGLNSMSYIWVGPEYEHFCYSNEVHNKYTFIKDLVLYKDGLYAVTTITEDGELKIEGVNGDYQNISPKELGLSDRWNGRSILPIVSSLDTKK</sequence>
<proteinExistence type="predicted"/>
<dbReference type="Pfam" id="PF00149">
    <property type="entry name" value="Metallophos"/>
    <property type="match status" value="1"/>
</dbReference>
<gene>
    <name evidence="2" type="ORF">JHL18_21605</name>
</gene>
<dbReference type="Gene3D" id="3.60.21.10">
    <property type="match status" value="1"/>
</dbReference>
<dbReference type="InterPro" id="IPR051918">
    <property type="entry name" value="STPP_CPPED1"/>
</dbReference>
<dbReference type="RefSeq" id="WP_200273118.1">
    <property type="nucleotide sequence ID" value="NZ_JAENHN010000059.1"/>
</dbReference>